<dbReference type="EMBL" id="JYNX01000038">
    <property type="protein sequence ID" value="KMO77561.1"/>
    <property type="molecule type" value="Genomic_DNA"/>
</dbReference>
<keyword evidence="3" id="KW-1185">Reference proteome</keyword>
<evidence type="ECO:0000313" key="2">
    <source>
        <dbReference type="EMBL" id="KMO77561.1"/>
    </source>
</evidence>
<dbReference type="RefSeq" id="WP_053081270.1">
    <property type="nucleotide sequence ID" value="NZ_JYNX01000038.1"/>
</dbReference>
<dbReference type="Proteomes" id="UP000036176">
    <property type="component" value="Unassembled WGS sequence"/>
</dbReference>
<dbReference type="OrthoDB" id="5996503at2"/>
<proteinExistence type="predicted"/>
<reference evidence="2 3" key="1">
    <citation type="journal article" date="2015" name="Genome Biol. Evol.">
        <title>Characterization of Three Mycobacterium spp. with Potential Use in Bioremediation by Genome Sequencing and Comparative Genomics.</title>
        <authorList>
            <person name="Das S."/>
            <person name="Pettersson B.M."/>
            <person name="Behra P.R."/>
            <person name="Ramesh M."/>
            <person name="Dasgupta S."/>
            <person name="Bhattacharya A."/>
            <person name="Kirsebom L.A."/>
        </authorList>
    </citation>
    <scope>NUCLEOTIDE SEQUENCE [LARGE SCALE GENOMIC DNA]</scope>
    <source>
        <strain evidence="2 3">DSM 44219</strain>
    </source>
</reference>
<keyword evidence="1" id="KW-1133">Transmembrane helix</keyword>
<gene>
    <name evidence="2" type="ORF">MCHUDSM44219_03219</name>
</gene>
<sequence>MTGRVGPRIAMISAVLALVVGVAGVIVTLALGAFVFDDYDAYGEVRVPGSGRVSLPAGEVTISFHTAVTGGVNGGFPLPPLKLGIDPPEGVPDPVITETIGTTTSVNNDVHLRIWVAQIPRAGVYGVRTDGDVGGYINPRLSFGRDSSPVWPMWVFGALAAVGAVALAGAIAWRVRAGRRARPVPGPVILDEPNWPGPIPPPVYEYPPLDERGGQ</sequence>
<organism evidence="2 3">
    <name type="scientific">Mycolicibacterium chubuense</name>
    <name type="common">Mycobacterium chubuense</name>
    <dbReference type="NCBI Taxonomy" id="1800"/>
    <lineage>
        <taxon>Bacteria</taxon>
        <taxon>Bacillati</taxon>
        <taxon>Actinomycetota</taxon>
        <taxon>Actinomycetes</taxon>
        <taxon>Mycobacteriales</taxon>
        <taxon>Mycobacteriaceae</taxon>
        <taxon>Mycolicibacterium</taxon>
    </lineage>
</organism>
<evidence type="ECO:0000313" key="3">
    <source>
        <dbReference type="Proteomes" id="UP000036176"/>
    </source>
</evidence>
<feature type="transmembrane region" description="Helical" evidence="1">
    <location>
        <begin position="12"/>
        <end position="36"/>
    </location>
</feature>
<name>A0A0J6YYU9_MYCCU</name>
<protein>
    <submittedName>
        <fullName evidence="2">Uncharacterized protein</fullName>
    </submittedName>
</protein>
<keyword evidence="1" id="KW-0812">Transmembrane</keyword>
<comment type="caution">
    <text evidence="2">The sequence shown here is derived from an EMBL/GenBank/DDBJ whole genome shotgun (WGS) entry which is preliminary data.</text>
</comment>
<dbReference type="PATRIC" id="fig|1800.3.peg.3233"/>
<evidence type="ECO:0000256" key="1">
    <source>
        <dbReference type="SAM" id="Phobius"/>
    </source>
</evidence>
<keyword evidence="1" id="KW-0472">Membrane</keyword>
<accession>A0A0J6YYU9</accession>
<feature type="transmembrane region" description="Helical" evidence="1">
    <location>
        <begin position="151"/>
        <end position="173"/>
    </location>
</feature>
<dbReference type="AlphaFoldDB" id="A0A0J6YYU9"/>